<dbReference type="AlphaFoldDB" id="A0A4V3RIH5"/>
<dbReference type="OrthoDB" id="6196416at2"/>
<reference evidence="2 3" key="1">
    <citation type="submission" date="2019-04" db="EMBL/GenBank/DDBJ databases">
        <title>Microbes associate with the intestines of laboratory mice.</title>
        <authorList>
            <person name="Navarre W."/>
            <person name="Wong E."/>
            <person name="Huang K."/>
            <person name="Tropini C."/>
            <person name="Ng K."/>
            <person name="Yu B."/>
        </authorList>
    </citation>
    <scope>NUCLEOTIDE SEQUENCE [LARGE SCALE GENOMIC DNA]</scope>
    <source>
        <strain evidence="2 3">NM62_B4-13</strain>
    </source>
</reference>
<protein>
    <recommendedName>
        <fullName evidence="4">Secreted protein</fullName>
    </recommendedName>
</protein>
<evidence type="ECO:0008006" key="4">
    <source>
        <dbReference type="Google" id="ProtNLM"/>
    </source>
</evidence>
<dbReference type="RefSeq" id="WP_136006726.1">
    <property type="nucleotide sequence ID" value="NZ_SRYW01000019.1"/>
</dbReference>
<keyword evidence="1" id="KW-0732">Signal</keyword>
<organism evidence="2 3">
    <name type="scientific">Stenotrophomonas maltophilia</name>
    <name type="common">Pseudomonas maltophilia</name>
    <name type="synonym">Xanthomonas maltophilia</name>
    <dbReference type="NCBI Taxonomy" id="40324"/>
    <lineage>
        <taxon>Bacteria</taxon>
        <taxon>Pseudomonadati</taxon>
        <taxon>Pseudomonadota</taxon>
        <taxon>Gammaproteobacteria</taxon>
        <taxon>Lysobacterales</taxon>
        <taxon>Lysobacteraceae</taxon>
        <taxon>Stenotrophomonas</taxon>
        <taxon>Stenotrophomonas maltophilia group</taxon>
    </lineage>
</organism>
<dbReference type="Proteomes" id="UP000306631">
    <property type="component" value="Unassembled WGS sequence"/>
</dbReference>
<feature type="chain" id="PRO_5020667873" description="Secreted protein" evidence="1">
    <location>
        <begin position="24"/>
        <end position="143"/>
    </location>
</feature>
<evidence type="ECO:0000256" key="1">
    <source>
        <dbReference type="SAM" id="SignalP"/>
    </source>
</evidence>
<evidence type="ECO:0000313" key="3">
    <source>
        <dbReference type="Proteomes" id="UP000306631"/>
    </source>
</evidence>
<comment type="caution">
    <text evidence="2">The sequence shown here is derived from an EMBL/GenBank/DDBJ whole genome shotgun (WGS) entry which is preliminary data.</text>
</comment>
<dbReference type="EMBL" id="SRYW01000019">
    <property type="protein sequence ID" value="TGY32110.1"/>
    <property type="molecule type" value="Genomic_DNA"/>
</dbReference>
<gene>
    <name evidence="2" type="ORF">E5352_17125</name>
</gene>
<feature type="signal peptide" evidence="1">
    <location>
        <begin position="1"/>
        <end position="23"/>
    </location>
</feature>
<proteinExistence type="predicted"/>
<evidence type="ECO:0000313" key="2">
    <source>
        <dbReference type="EMBL" id="TGY32110.1"/>
    </source>
</evidence>
<name>A0A4V3RIH5_STEMA</name>
<sequence length="143" mass="16449">MRRLVQILLLTSFLLTGVGTLAAADLSRKQRTALEEVQNQYGSTIRWGNAEDALGYLDPDYRKAHPLTDLQLRRYEQIRVSSYRERSTAALPDGTVERRVEIGVINVNTQAERTVVVKEVWRWDPQAKRWWQAGGLPDLWQGQ</sequence>
<accession>A0A4V3RIH5</accession>